<accession>E4V5U8</accession>
<sequence>MPQGILGYLSASRIANGFQHLLPNSSLTEEFDYASGAADGHGQIILFWRDQCPKLPPVLADLPIFSLKESEYDPNNFVLENDTLGIRSGVNPDTVNFGTIGFIITLDTGLETKHAIGTVGHVLGDTGRTLYVNIDGIPVTLTTVNQFERIGGRPVARSRWRIYRSALDEICLLDIPSTIADIPLPCVLGEVNCHAILGLSPGAHAIRSPSTIDPDGLREWLRVNGPLLSTEGLLTNTREDTHGHSQVLPRPTLAGWSSSLSSSLSSMGSSLSTPEQGESRTFYMSVKWTAPDDPFSAPGDSGRLVFALSDNNFVPLGIPYGADGDVSRKLRLYSTVMHTFATRLNAS</sequence>
<dbReference type="Proteomes" id="UP000002669">
    <property type="component" value="Unassembled WGS sequence"/>
</dbReference>
<dbReference type="InParanoid" id="E4V5U8"/>
<organism evidence="2">
    <name type="scientific">Arthroderma gypseum (strain ATCC MYA-4604 / CBS 118893)</name>
    <name type="common">Microsporum gypseum</name>
    <dbReference type="NCBI Taxonomy" id="535722"/>
    <lineage>
        <taxon>Eukaryota</taxon>
        <taxon>Fungi</taxon>
        <taxon>Dikarya</taxon>
        <taxon>Ascomycota</taxon>
        <taxon>Pezizomycotina</taxon>
        <taxon>Eurotiomycetes</taxon>
        <taxon>Eurotiomycetidae</taxon>
        <taxon>Onygenales</taxon>
        <taxon>Arthrodermataceae</taxon>
        <taxon>Nannizzia</taxon>
    </lineage>
</organism>
<dbReference type="AlphaFoldDB" id="E4V5U8"/>
<keyword evidence="2" id="KW-1185">Reference proteome</keyword>
<gene>
    <name evidence="1" type="ORF">MGYG_08486</name>
</gene>
<dbReference type="HOGENOM" id="CLU_799174_0_0_1"/>
<dbReference type="GeneID" id="10024811"/>
<reference evidence="2" key="1">
    <citation type="journal article" date="2012" name="MBio">
        <title>Comparative genome analysis of Trichophyton rubrum and related dermatophytes reveals candidate genes involved in infection.</title>
        <authorList>
            <person name="Martinez D.A."/>
            <person name="Oliver B.G."/>
            <person name="Graeser Y."/>
            <person name="Goldberg J.M."/>
            <person name="Li W."/>
            <person name="Martinez-Rossi N.M."/>
            <person name="Monod M."/>
            <person name="Shelest E."/>
            <person name="Barton R.C."/>
            <person name="Birch E."/>
            <person name="Brakhage A.A."/>
            <person name="Chen Z."/>
            <person name="Gurr S.J."/>
            <person name="Heiman D."/>
            <person name="Heitman J."/>
            <person name="Kosti I."/>
            <person name="Rossi A."/>
            <person name="Saif S."/>
            <person name="Samalova M."/>
            <person name="Saunders C.W."/>
            <person name="Shea T."/>
            <person name="Summerbell R.C."/>
            <person name="Xu J."/>
            <person name="Young S."/>
            <person name="Zeng Q."/>
            <person name="Birren B.W."/>
            <person name="Cuomo C.A."/>
            <person name="White T.C."/>
        </authorList>
    </citation>
    <scope>NUCLEOTIDE SEQUENCE [LARGE SCALE GENOMIC DNA]</scope>
    <source>
        <strain evidence="2">ATCC MYA-4604 / CBS 118893</strain>
    </source>
</reference>
<proteinExistence type="predicted"/>
<dbReference type="RefSeq" id="XP_003169580.1">
    <property type="nucleotide sequence ID" value="XM_003169532.1"/>
</dbReference>
<name>E4V5U8_ARTGP</name>
<evidence type="ECO:0000313" key="1">
    <source>
        <dbReference type="EMBL" id="EFR05473.1"/>
    </source>
</evidence>
<dbReference type="OrthoDB" id="10577942at2759"/>
<dbReference type="VEuPathDB" id="FungiDB:MGYG_08486"/>
<protein>
    <submittedName>
        <fullName evidence="1">Uncharacterized protein</fullName>
    </submittedName>
</protein>
<dbReference type="EMBL" id="DS989830">
    <property type="protein sequence ID" value="EFR05473.1"/>
    <property type="molecule type" value="Genomic_DNA"/>
</dbReference>
<evidence type="ECO:0000313" key="2">
    <source>
        <dbReference type="Proteomes" id="UP000002669"/>
    </source>
</evidence>
<dbReference type="eggNOG" id="ENOG502RQAA">
    <property type="taxonomic scope" value="Eukaryota"/>
</dbReference>